<dbReference type="SUPFAM" id="SSF52540">
    <property type="entry name" value="P-loop containing nucleoside triphosphate hydrolases"/>
    <property type="match status" value="1"/>
</dbReference>
<dbReference type="AlphaFoldDB" id="A0A4U9VTB9"/>
<dbReference type="Proteomes" id="UP000308196">
    <property type="component" value="Chromosome"/>
</dbReference>
<dbReference type="KEGG" id="stha:NCTC11429_03820"/>
<accession>A0A4U9VTB9</accession>
<sequence length="1076" mass="124584">MQVYSYSPSVNIIRDRDRELNYIKTLNGQHAFEQIVSSANLGYRTFAIIGAYGTGKSTFLWALANAVQKENKFFDHFDYFIQGYTKYITLDLIGEYSSFQESFAEKLQCEPKNVIISLKQYTKSLKEEGTALIIRIDEFGKFLEYAAKHNPEKSFYFIQELSEFVNDDSGNTIMLTTLHQDFSAYAYHLSEAQRKEWQKVKGRFREIPFNVPSEQLLLIAAERLKDQTHNYDHAHISELADIIVQSNAFPSNEYFSLDIIRALYPLELLSGSILTMALQRYGQNDRSLFTFLDGEDYRGIQHFLKEGNNIFYGLENVYDYLIYHYSQQLLVKQNRDFQIWRLIHDNIEKAEGIFTGVQLAKCVSLIKIIGLLQLFSRKSMSIGSEFLSAYTKIVLGYESITDEIKRLTNLSIIRYRDKSKKFVLVEETDVDIDWEIEHAKKFTSDIRSIGSYLADHIELPSVLAKRALLEKGTPRYFAFRFSDEPLTLKPEGEIDGFINLVFSASELENTRALSADQEEAILYIVYKNSKEIHHNITLVEQIKYARAKHGDDNIAKKEFTVQLEQSLELLKDMVLDVLYKIDPNEVSIFFNGIDYAEKINTWRELNGLLSAVVDKVYFGAPVFKNEMVNKTKLSSPILTARKALFNIICDNLGEKDFAFNPSLYPPEKTIYYSLLKSNGFYAKGEFGVYELTSPTSEGFRRMWEMFLAFLDEARVSKISLQEFVDRLLDRPFKLKKGLIDFVLPLFLLVKQSDFSIFNKDGFIPQLNANILDLIVKNPADFSIKSFSATGIHLSVFNKYRELLSQNKVEKSSNTGFIEMIRPFLSFYIQLPEYAKKTNKLTKEVLNLRKAIAESTDPEKTFFEDFPGALGYTLKELDDSPQKLERFFVELRQSITDIRSSFSGLVQRFEEFVLEEIVGGDSILEFADWKKIIQDRFIGLKPYLVSPHLRVFLQRLNSNLDDKTTFLSSLSHSIIGKQLEEINDEEEVVLFVKFKEWVHELENFTEIEDKVANDYIHDAVKIEITSLKEGLNKQVLSIPKSKQKEVEKKRTEFSQYLTNDRELNIFILAKLLKDQMD</sequence>
<dbReference type="RefSeq" id="WP_037534195.1">
    <property type="nucleotide sequence ID" value="NZ_LR590484.1"/>
</dbReference>
<evidence type="ECO:0000313" key="2">
    <source>
        <dbReference type="Proteomes" id="UP000308196"/>
    </source>
</evidence>
<dbReference type="InterPro" id="IPR027417">
    <property type="entry name" value="P-loop_NTPase"/>
</dbReference>
<name>A0A4U9VTB9_9SPHI</name>
<evidence type="ECO:0000313" key="1">
    <source>
        <dbReference type="EMBL" id="VTR49112.1"/>
    </source>
</evidence>
<dbReference type="EMBL" id="LR590484">
    <property type="protein sequence ID" value="VTR49112.1"/>
    <property type="molecule type" value="Genomic_DNA"/>
</dbReference>
<evidence type="ECO:0008006" key="3">
    <source>
        <dbReference type="Google" id="ProtNLM"/>
    </source>
</evidence>
<organism evidence="1 2">
    <name type="scientific">Sphingobacterium thalpophilum</name>
    <dbReference type="NCBI Taxonomy" id="259"/>
    <lineage>
        <taxon>Bacteria</taxon>
        <taxon>Pseudomonadati</taxon>
        <taxon>Bacteroidota</taxon>
        <taxon>Sphingobacteriia</taxon>
        <taxon>Sphingobacteriales</taxon>
        <taxon>Sphingobacteriaceae</taxon>
        <taxon>Sphingobacterium</taxon>
    </lineage>
</organism>
<reference evidence="1 2" key="1">
    <citation type="submission" date="2019-05" db="EMBL/GenBank/DDBJ databases">
        <authorList>
            <consortium name="Pathogen Informatics"/>
        </authorList>
    </citation>
    <scope>NUCLEOTIDE SEQUENCE [LARGE SCALE GENOMIC DNA]</scope>
    <source>
        <strain evidence="1 2">NCTC11429</strain>
    </source>
</reference>
<protein>
    <recommendedName>
        <fullName evidence="3">ATP-binding protein</fullName>
    </recommendedName>
</protein>
<dbReference type="STRING" id="1123265.GCA_000686625_05110"/>
<proteinExistence type="predicted"/>
<gene>
    <name evidence="1" type="ORF">NCTC11429_03820</name>
</gene>
<dbReference type="GeneID" id="78464455"/>
<dbReference type="Gene3D" id="3.40.50.300">
    <property type="entry name" value="P-loop containing nucleotide triphosphate hydrolases"/>
    <property type="match status" value="1"/>
</dbReference>